<evidence type="ECO:0000313" key="1">
    <source>
        <dbReference type="EMBL" id="KEH37481.1"/>
    </source>
</evidence>
<dbReference type="AlphaFoldDB" id="A0A072V772"/>
<protein>
    <submittedName>
        <fullName evidence="1">Transmembrane protein, putative</fullName>
    </submittedName>
</protein>
<dbReference type="EnsemblPlants" id="KEH37481">
    <property type="protein sequence ID" value="KEH37481"/>
    <property type="gene ID" value="MTR_2g039645"/>
</dbReference>
<reference evidence="2" key="3">
    <citation type="submission" date="2015-04" db="UniProtKB">
        <authorList>
            <consortium name="EnsemblPlants"/>
        </authorList>
    </citation>
    <scope>IDENTIFICATION</scope>
    <source>
        <strain evidence="2">cv. Jemalong A17</strain>
    </source>
</reference>
<keyword evidence="1" id="KW-0472">Membrane</keyword>
<gene>
    <name evidence="1" type="ordered locus">MTR_2g039645</name>
</gene>
<proteinExistence type="predicted"/>
<reference evidence="1 3" key="2">
    <citation type="journal article" date="2014" name="BMC Genomics">
        <title>An improved genome release (version Mt4.0) for the model legume Medicago truncatula.</title>
        <authorList>
            <person name="Tang H."/>
            <person name="Krishnakumar V."/>
            <person name="Bidwell S."/>
            <person name="Rosen B."/>
            <person name="Chan A."/>
            <person name="Zhou S."/>
            <person name="Gentzbittel L."/>
            <person name="Childs K.L."/>
            <person name="Yandell M."/>
            <person name="Gundlach H."/>
            <person name="Mayer K.F."/>
            <person name="Schwartz D.C."/>
            <person name="Town C.D."/>
        </authorList>
    </citation>
    <scope>GENOME REANNOTATION</scope>
    <source>
        <strain evidence="1">A17</strain>
        <strain evidence="2 3">cv. Jemalong A17</strain>
    </source>
</reference>
<dbReference type="EMBL" id="CM001218">
    <property type="protein sequence ID" value="KEH37481.1"/>
    <property type="molecule type" value="Genomic_DNA"/>
</dbReference>
<keyword evidence="1" id="KW-0812">Transmembrane</keyword>
<evidence type="ECO:0000313" key="2">
    <source>
        <dbReference type="EnsemblPlants" id="KEH37481"/>
    </source>
</evidence>
<name>A0A072V772_MEDTR</name>
<organism evidence="1 3">
    <name type="scientific">Medicago truncatula</name>
    <name type="common">Barrel medic</name>
    <name type="synonym">Medicago tribuloides</name>
    <dbReference type="NCBI Taxonomy" id="3880"/>
    <lineage>
        <taxon>Eukaryota</taxon>
        <taxon>Viridiplantae</taxon>
        <taxon>Streptophyta</taxon>
        <taxon>Embryophyta</taxon>
        <taxon>Tracheophyta</taxon>
        <taxon>Spermatophyta</taxon>
        <taxon>Magnoliopsida</taxon>
        <taxon>eudicotyledons</taxon>
        <taxon>Gunneridae</taxon>
        <taxon>Pentapetalae</taxon>
        <taxon>rosids</taxon>
        <taxon>fabids</taxon>
        <taxon>Fabales</taxon>
        <taxon>Fabaceae</taxon>
        <taxon>Papilionoideae</taxon>
        <taxon>50 kb inversion clade</taxon>
        <taxon>NPAAA clade</taxon>
        <taxon>Hologalegina</taxon>
        <taxon>IRL clade</taxon>
        <taxon>Trifolieae</taxon>
        <taxon>Medicago</taxon>
    </lineage>
</organism>
<keyword evidence="3" id="KW-1185">Reference proteome</keyword>
<sequence>MTVFMVVLILGLLWWDLWWFFGGVARDGFGVAFCFGNHGGNGVDFCGGVCGGFWWLALPFFVRCVLGEGAWDS</sequence>
<dbReference type="HOGENOM" id="CLU_2708502_0_0_1"/>
<accession>A0A072V772</accession>
<reference evidence="1 3" key="1">
    <citation type="journal article" date="2011" name="Nature">
        <title>The Medicago genome provides insight into the evolution of rhizobial symbioses.</title>
        <authorList>
            <person name="Young N.D."/>
            <person name="Debelle F."/>
            <person name="Oldroyd G.E."/>
            <person name="Geurts R."/>
            <person name="Cannon S.B."/>
            <person name="Udvardi M.K."/>
            <person name="Benedito V.A."/>
            <person name="Mayer K.F."/>
            <person name="Gouzy J."/>
            <person name="Schoof H."/>
            <person name="Van de Peer Y."/>
            <person name="Proost S."/>
            <person name="Cook D.R."/>
            <person name="Meyers B.C."/>
            <person name="Spannagl M."/>
            <person name="Cheung F."/>
            <person name="De Mita S."/>
            <person name="Krishnakumar V."/>
            <person name="Gundlach H."/>
            <person name="Zhou S."/>
            <person name="Mudge J."/>
            <person name="Bharti A.K."/>
            <person name="Murray J.D."/>
            <person name="Naoumkina M.A."/>
            <person name="Rosen B."/>
            <person name="Silverstein K.A."/>
            <person name="Tang H."/>
            <person name="Rombauts S."/>
            <person name="Zhao P.X."/>
            <person name="Zhou P."/>
            <person name="Barbe V."/>
            <person name="Bardou P."/>
            <person name="Bechner M."/>
            <person name="Bellec A."/>
            <person name="Berger A."/>
            <person name="Berges H."/>
            <person name="Bidwell S."/>
            <person name="Bisseling T."/>
            <person name="Choisne N."/>
            <person name="Couloux A."/>
            <person name="Denny R."/>
            <person name="Deshpande S."/>
            <person name="Dai X."/>
            <person name="Doyle J.J."/>
            <person name="Dudez A.M."/>
            <person name="Farmer A.D."/>
            <person name="Fouteau S."/>
            <person name="Franken C."/>
            <person name="Gibelin C."/>
            <person name="Gish J."/>
            <person name="Goldstein S."/>
            <person name="Gonzalez A.J."/>
            <person name="Green P.J."/>
            <person name="Hallab A."/>
            <person name="Hartog M."/>
            <person name="Hua A."/>
            <person name="Humphray S.J."/>
            <person name="Jeong D.H."/>
            <person name="Jing Y."/>
            <person name="Jocker A."/>
            <person name="Kenton S.M."/>
            <person name="Kim D.J."/>
            <person name="Klee K."/>
            <person name="Lai H."/>
            <person name="Lang C."/>
            <person name="Lin S."/>
            <person name="Macmil S.L."/>
            <person name="Magdelenat G."/>
            <person name="Matthews L."/>
            <person name="McCorrison J."/>
            <person name="Monaghan E.L."/>
            <person name="Mun J.H."/>
            <person name="Najar F.Z."/>
            <person name="Nicholson C."/>
            <person name="Noirot C."/>
            <person name="O'Bleness M."/>
            <person name="Paule C.R."/>
            <person name="Poulain J."/>
            <person name="Prion F."/>
            <person name="Qin B."/>
            <person name="Qu C."/>
            <person name="Retzel E.F."/>
            <person name="Riddle C."/>
            <person name="Sallet E."/>
            <person name="Samain S."/>
            <person name="Samson N."/>
            <person name="Sanders I."/>
            <person name="Saurat O."/>
            <person name="Scarpelli C."/>
            <person name="Schiex T."/>
            <person name="Segurens B."/>
            <person name="Severin A.J."/>
            <person name="Sherrier D.J."/>
            <person name="Shi R."/>
            <person name="Sims S."/>
            <person name="Singer S.R."/>
            <person name="Sinharoy S."/>
            <person name="Sterck L."/>
            <person name="Viollet A."/>
            <person name="Wang B.B."/>
            <person name="Wang K."/>
            <person name="Wang M."/>
            <person name="Wang X."/>
            <person name="Warfsmann J."/>
            <person name="Weissenbach J."/>
            <person name="White D.D."/>
            <person name="White J.D."/>
            <person name="Wiley G.B."/>
            <person name="Wincker P."/>
            <person name="Xing Y."/>
            <person name="Yang L."/>
            <person name="Yao Z."/>
            <person name="Ying F."/>
            <person name="Zhai J."/>
            <person name="Zhou L."/>
            <person name="Zuber A."/>
            <person name="Denarie J."/>
            <person name="Dixon R.A."/>
            <person name="May G.D."/>
            <person name="Schwartz D.C."/>
            <person name="Rogers J."/>
            <person name="Quetier F."/>
            <person name="Town C.D."/>
            <person name="Roe B.A."/>
        </authorList>
    </citation>
    <scope>NUCLEOTIDE SEQUENCE [LARGE SCALE GENOMIC DNA]</scope>
    <source>
        <strain evidence="1">A17</strain>
        <strain evidence="2 3">cv. Jemalong A17</strain>
    </source>
</reference>
<dbReference type="Proteomes" id="UP000002051">
    <property type="component" value="Chromosome 2"/>
</dbReference>
<evidence type="ECO:0000313" key="3">
    <source>
        <dbReference type="Proteomes" id="UP000002051"/>
    </source>
</evidence>